<feature type="region of interest" description="Disordered" evidence="2">
    <location>
        <begin position="870"/>
        <end position="900"/>
    </location>
</feature>
<dbReference type="GO" id="GO:0008270">
    <property type="term" value="F:zinc ion binding"/>
    <property type="evidence" value="ECO:0007669"/>
    <property type="project" value="UniProtKB-KW"/>
</dbReference>
<dbReference type="InParanoid" id="A0A6J2N0K5"/>
<keyword evidence="4" id="KW-1185">Reference proteome</keyword>
<dbReference type="InterPro" id="IPR040854">
    <property type="entry name" value="ZSWIM9"/>
</dbReference>
<proteinExistence type="predicted"/>
<dbReference type="FunCoup" id="A0A6J2N0K5">
    <property type="interactions" value="130"/>
</dbReference>
<dbReference type="Pfam" id="PF20784">
    <property type="entry name" value="DUF5575_C"/>
    <property type="match status" value="1"/>
</dbReference>
<protein>
    <submittedName>
        <fullName evidence="5">Uncharacterized protein ZSWIM9</fullName>
    </submittedName>
</protein>
<feature type="compositionally biased region" description="Basic and acidic residues" evidence="2">
    <location>
        <begin position="779"/>
        <end position="788"/>
    </location>
</feature>
<sequence length="1066" mass="118459">MRSRTPQRPSRPLRRSGQTPQSRGPRACDTRAVLQSRAVVPLTSRRPRTPLSEASTGNSRTLDCAPKFAPRNSRADFGSRGRGRAEGRGPGVGKRDVRGKPLREARREERREAARGIPGARASARGIVGGGHRLGAGRRPRMEPPPGMAVGPEEQEEQELLERAFFSWAEFSRFFDTWCQQRLALFFVQSSMHLTRCHWARLPPLYTLIDVLKYSYVRLVCKDVRAPSRPAIGHHEAGCPAFIIVKLSPLRDRLVVTECQLTHSHPACPIEFAYYFRPGRLLANTCLPVRTTNKISKQFLAPADVHRLLSYCKDRDHSVIDALRVLEGLFHTDPEAKVKLVFMENQAVVETVFFLTSRTRALLRRFPRMLLVDRLPGLQGALDLLAVLCVDGAGHARQAACCVARPGTPSLLRFALASLLQSAPDVKGRVRCLTAGPEVTAQLPAVRQLLPGARVQICRAQGLETLFSKAQELGGAGREDPGLWPRLCRLAGALSPAAYAEALAELRAHGPAAFIDYFERNWASRRDMWVRFRAFEAARDLDACALVRGHRRRLLRRLSPSRSMAQCLRDLVAMQWADASGEVTPDGLDSGGPWLEGQPWKAAQVESERGKGLENGDWGGAPKEGSIWRGAQLEEWARVLETRGRGGALLESEKGRGLQIQYWRGVHLENQKVRGLEGSVWRRSQLEKERQAGPQIRDWRGAQLESKSDWGLEGYVWRRTHLEDQGLRRLEGYTWKMARQEGERLRAPQTTDGRRTQFHHDHERARVLEGSTRRGVQVQDEKLSDLKTRHQKGPQAGAKKGGELEVRNWRGAHLQKPLELVPENRDPRGSHWGAERRGPEIREEKAVRSGVKRRRDLGELVLVQLGDTRVTSLENGGGGGPQSGGARSRAEQGRERVDTGGRCVGLGNGVLCGAPVGTVFRGDPGWAVTRRVYLAAGDSPQEGCEGEGPREPKRPRCPSGEKEVDWEPLAKFRAACGPELAELVAEELAFARQHGTRGFHVTEAGFALKDGTSDFFLDGALTRCSCSIHAARRLPCRHLFAARLLTGAALFHADLLRDCWGRAPES</sequence>
<feature type="domain" description="SWIM-type" evidence="3">
    <location>
        <begin position="1015"/>
        <end position="1047"/>
    </location>
</feature>
<feature type="compositionally biased region" description="Basic and acidic residues" evidence="2">
    <location>
        <begin position="73"/>
        <end position="114"/>
    </location>
</feature>
<name>A0A6J2N0K5_9CHIR</name>
<evidence type="ECO:0000313" key="5">
    <source>
        <dbReference type="RefSeq" id="XP_028385972.1"/>
    </source>
</evidence>
<organism evidence="4 5">
    <name type="scientific">Phyllostomus discolor</name>
    <name type="common">pale spear-nosed bat</name>
    <dbReference type="NCBI Taxonomy" id="89673"/>
    <lineage>
        <taxon>Eukaryota</taxon>
        <taxon>Metazoa</taxon>
        <taxon>Chordata</taxon>
        <taxon>Craniata</taxon>
        <taxon>Vertebrata</taxon>
        <taxon>Euteleostomi</taxon>
        <taxon>Mammalia</taxon>
        <taxon>Eutheria</taxon>
        <taxon>Laurasiatheria</taxon>
        <taxon>Chiroptera</taxon>
        <taxon>Yangochiroptera</taxon>
        <taxon>Phyllostomidae</taxon>
        <taxon>Phyllostominae</taxon>
        <taxon>Phyllostomus</taxon>
    </lineage>
</organism>
<evidence type="ECO:0000313" key="4">
    <source>
        <dbReference type="Proteomes" id="UP000504628"/>
    </source>
</evidence>
<dbReference type="InterPro" id="IPR049217">
    <property type="entry name" value="DUF5575_N"/>
</dbReference>
<gene>
    <name evidence="5" type="primary">ZSWIM9</name>
</gene>
<dbReference type="Pfam" id="PF20783">
    <property type="entry name" value="DUF5575_N"/>
    <property type="match status" value="1"/>
</dbReference>
<evidence type="ECO:0000259" key="3">
    <source>
        <dbReference type="PROSITE" id="PS50966"/>
    </source>
</evidence>
<dbReference type="GeneID" id="114511476"/>
<feature type="compositionally biased region" description="Basic and acidic residues" evidence="2">
    <location>
        <begin position="888"/>
        <end position="899"/>
    </location>
</feature>
<dbReference type="InterPro" id="IPR049218">
    <property type="entry name" value="DUF5575_C"/>
</dbReference>
<keyword evidence="1" id="KW-0862">Zinc</keyword>
<dbReference type="Proteomes" id="UP000504628">
    <property type="component" value="Chromosome 12"/>
</dbReference>
<dbReference type="KEGG" id="pdic:114511476"/>
<accession>A0A6J2N0K5</accession>
<feature type="compositionally biased region" description="Basic and acidic residues" evidence="2">
    <location>
        <begin position="947"/>
        <end position="962"/>
    </location>
</feature>
<keyword evidence="1" id="KW-0863">Zinc-finger</keyword>
<dbReference type="CTD" id="374920"/>
<reference evidence="5" key="1">
    <citation type="submission" date="2025-08" db="UniProtKB">
        <authorList>
            <consortium name="RefSeq"/>
        </authorList>
    </citation>
    <scope>IDENTIFICATION</scope>
    <source>
        <tissue evidence="5">Muscle</tissue>
    </source>
</reference>
<feature type="region of interest" description="Disordered" evidence="2">
    <location>
        <begin position="938"/>
        <end position="962"/>
    </location>
</feature>
<dbReference type="OrthoDB" id="9898241at2759"/>
<dbReference type="PROSITE" id="PS50966">
    <property type="entry name" value="ZF_SWIM"/>
    <property type="match status" value="1"/>
</dbReference>
<evidence type="ECO:0000256" key="1">
    <source>
        <dbReference type="PROSITE-ProRule" id="PRU00325"/>
    </source>
</evidence>
<dbReference type="RefSeq" id="XP_028385972.1">
    <property type="nucleotide sequence ID" value="XM_028530171.2"/>
</dbReference>
<feature type="region of interest" description="Disordered" evidence="2">
    <location>
        <begin position="769"/>
        <end position="800"/>
    </location>
</feature>
<dbReference type="PANTHER" id="PTHR47086">
    <property type="entry name" value="BTB DOMAIN-CONTAINING PROTEIN"/>
    <property type="match status" value="1"/>
</dbReference>
<dbReference type="InterPro" id="IPR048315">
    <property type="entry name" value="ZSWIM9_RNaseH-like"/>
</dbReference>
<dbReference type="Pfam" id="PF17738">
    <property type="entry name" value="DUF5575"/>
    <property type="match status" value="1"/>
</dbReference>
<evidence type="ECO:0000256" key="2">
    <source>
        <dbReference type="SAM" id="MobiDB-lite"/>
    </source>
</evidence>
<feature type="compositionally biased region" description="Polar residues" evidence="2">
    <location>
        <begin position="52"/>
        <end position="61"/>
    </location>
</feature>
<keyword evidence="1" id="KW-0479">Metal-binding</keyword>
<dbReference type="InterPro" id="IPR007527">
    <property type="entry name" value="Znf_SWIM"/>
</dbReference>
<feature type="region of interest" description="Disordered" evidence="2">
    <location>
        <begin position="1"/>
        <end position="151"/>
    </location>
</feature>
<dbReference type="AlphaFoldDB" id="A0A6J2N0K5"/>
<dbReference type="PANTHER" id="PTHR47086:SF1">
    <property type="entry name" value="ZINC FINGER SWIM-TYPE CONTAINING 9"/>
    <property type="match status" value="1"/>
</dbReference>